<sequence>MDSTEPSLLDFFKSEKVLGSNSKPLNSSPAVEIPVADPLTSKTPEKPISAPRQSKKGNAAFSVKQVREAAQKLHNSDPVPSANDDPFADQILRHPGQHDVSFPESSVTKPRKPNSSAKLPEKYEMLVEFFNCLDSSIRLLKIKGSLATFTSIRPKIQNLSDRRFTHSHLAQLKFILPEAIVLKTVHLLDEFTQCKKIDIGVTLDASTIVNEVKTKSGSTSIDMRKVFRKRLLDFIRDHPLEEPDIPEGELPQPFNKSKDNVATNPNPSDPPASFSHLPQSFKPRFSKRDQTSTESFANSHHNEPSLKPNCTRFPPHPNTPIKDLHQSITEERTPAKPVSTTGVMTSTPTPQPPPRRGYMSPQGDSSKPPNKLLKRPLNFDSPVKNEVSEAGARSSAYRDMLGVLSENLLESIREKERKALEERNPVISQAKWRKQMIAGLPKMFDTIHFLFQSIQHSVIRKQELMDKILANYIDIIDSREAEEQLSLLYVLAPEWIYEKMSLSGDLLVCVNKIQSPDSIRMRLADAI</sequence>
<keyword evidence="6" id="KW-1185">Reference proteome</keyword>
<dbReference type="GO" id="GO:0071163">
    <property type="term" value="P:DNA replication preinitiation complex assembly"/>
    <property type="evidence" value="ECO:0007669"/>
    <property type="project" value="InterPro"/>
</dbReference>
<dbReference type="InterPro" id="IPR045173">
    <property type="entry name" value="Cdt1"/>
</dbReference>
<keyword evidence="2" id="KW-0131">Cell cycle</keyword>
<evidence type="ECO:0000259" key="4">
    <source>
        <dbReference type="SMART" id="SM01075"/>
    </source>
</evidence>
<dbReference type="GO" id="GO:0000278">
    <property type="term" value="P:mitotic cell cycle"/>
    <property type="evidence" value="ECO:0007669"/>
    <property type="project" value="TreeGrafter"/>
</dbReference>
<evidence type="ECO:0000256" key="2">
    <source>
        <dbReference type="ARBA" id="ARBA00023306"/>
    </source>
</evidence>
<feature type="region of interest" description="Disordered" evidence="3">
    <location>
        <begin position="19"/>
        <end position="92"/>
    </location>
</feature>
<accession>A0AAV0FFA0</accession>
<evidence type="ECO:0000313" key="5">
    <source>
        <dbReference type="EMBL" id="CAH9134083.1"/>
    </source>
</evidence>
<dbReference type="SUPFAM" id="SSF46785">
    <property type="entry name" value="Winged helix' DNA-binding domain"/>
    <property type="match status" value="1"/>
</dbReference>
<feature type="domain" description="CDT1 Geminin-binding" evidence="4">
    <location>
        <begin position="119"/>
        <end position="252"/>
    </location>
</feature>
<dbReference type="CDD" id="cd08767">
    <property type="entry name" value="Cdt1_c"/>
    <property type="match status" value="1"/>
</dbReference>
<evidence type="ECO:0000256" key="1">
    <source>
        <dbReference type="ARBA" id="ARBA00008356"/>
    </source>
</evidence>
<dbReference type="GO" id="GO:0000076">
    <property type="term" value="P:DNA replication checkpoint signaling"/>
    <property type="evidence" value="ECO:0007669"/>
    <property type="project" value="TreeGrafter"/>
</dbReference>
<dbReference type="CDD" id="cd08674">
    <property type="entry name" value="Cdt1_m"/>
    <property type="match status" value="1"/>
</dbReference>
<dbReference type="PANTHER" id="PTHR28637:SF1">
    <property type="entry name" value="DNA REPLICATION FACTOR CDT1"/>
    <property type="match status" value="1"/>
</dbReference>
<feature type="compositionally biased region" description="Basic and acidic residues" evidence="3">
    <location>
        <begin position="322"/>
        <end position="334"/>
    </location>
</feature>
<comment type="caution">
    <text evidence="5">The sequence shown here is derived from an EMBL/GenBank/DDBJ whole genome shotgun (WGS) entry which is preliminary data.</text>
</comment>
<dbReference type="InterPro" id="IPR032054">
    <property type="entry name" value="Cdt1_C"/>
</dbReference>
<reference evidence="5" key="1">
    <citation type="submission" date="2022-07" db="EMBL/GenBank/DDBJ databases">
        <authorList>
            <person name="Macas J."/>
            <person name="Novak P."/>
            <person name="Neumann P."/>
        </authorList>
    </citation>
    <scope>NUCLEOTIDE SEQUENCE</scope>
</reference>
<dbReference type="InterPro" id="IPR038090">
    <property type="entry name" value="Cdt1_C_WH_dom_sf"/>
</dbReference>
<dbReference type="PANTHER" id="PTHR28637">
    <property type="entry name" value="DNA REPLICATION FACTOR CDT1"/>
    <property type="match status" value="1"/>
</dbReference>
<feature type="compositionally biased region" description="Polar residues" evidence="3">
    <location>
        <begin position="19"/>
        <end position="29"/>
    </location>
</feature>
<proteinExistence type="inferred from homology"/>
<comment type="similarity">
    <text evidence="1">Belongs to the Cdt1 family.</text>
</comment>
<evidence type="ECO:0000256" key="3">
    <source>
        <dbReference type="SAM" id="MobiDB-lite"/>
    </source>
</evidence>
<dbReference type="GO" id="GO:0070182">
    <property type="term" value="F:DNA polymerase binding"/>
    <property type="evidence" value="ECO:0007669"/>
    <property type="project" value="TreeGrafter"/>
</dbReference>
<dbReference type="GO" id="GO:0030174">
    <property type="term" value="P:regulation of DNA-templated DNA replication initiation"/>
    <property type="evidence" value="ECO:0007669"/>
    <property type="project" value="InterPro"/>
</dbReference>
<protein>
    <recommendedName>
        <fullName evidence="4">CDT1 Geminin-binding domain-containing protein</fullName>
    </recommendedName>
</protein>
<dbReference type="Proteomes" id="UP001152523">
    <property type="component" value="Unassembled WGS sequence"/>
</dbReference>
<dbReference type="InterPro" id="IPR014939">
    <property type="entry name" value="CDT1_Gemini-bd-like"/>
</dbReference>
<dbReference type="InterPro" id="IPR036390">
    <property type="entry name" value="WH_DNA-bd_sf"/>
</dbReference>
<dbReference type="GO" id="GO:0005634">
    <property type="term" value="C:nucleus"/>
    <property type="evidence" value="ECO:0007669"/>
    <property type="project" value="TreeGrafter"/>
</dbReference>
<dbReference type="SMART" id="SM01075">
    <property type="entry name" value="CDT1"/>
    <property type="match status" value="1"/>
</dbReference>
<dbReference type="Gene3D" id="1.10.10.1420">
    <property type="entry name" value="DNA replication factor Cdt1, C-terminal WH domain"/>
    <property type="match status" value="1"/>
</dbReference>
<dbReference type="Pfam" id="PF08839">
    <property type="entry name" value="CDT1"/>
    <property type="match status" value="1"/>
</dbReference>
<dbReference type="Pfam" id="PF16679">
    <property type="entry name" value="CDT1_C"/>
    <property type="match status" value="1"/>
</dbReference>
<evidence type="ECO:0000313" key="6">
    <source>
        <dbReference type="Proteomes" id="UP001152523"/>
    </source>
</evidence>
<dbReference type="EMBL" id="CAMAPF010000979">
    <property type="protein sequence ID" value="CAH9134083.1"/>
    <property type="molecule type" value="Genomic_DNA"/>
</dbReference>
<organism evidence="5 6">
    <name type="scientific">Cuscuta epithymum</name>
    <dbReference type="NCBI Taxonomy" id="186058"/>
    <lineage>
        <taxon>Eukaryota</taxon>
        <taxon>Viridiplantae</taxon>
        <taxon>Streptophyta</taxon>
        <taxon>Embryophyta</taxon>
        <taxon>Tracheophyta</taxon>
        <taxon>Spermatophyta</taxon>
        <taxon>Magnoliopsida</taxon>
        <taxon>eudicotyledons</taxon>
        <taxon>Gunneridae</taxon>
        <taxon>Pentapetalae</taxon>
        <taxon>asterids</taxon>
        <taxon>lamiids</taxon>
        <taxon>Solanales</taxon>
        <taxon>Convolvulaceae</taxon>
        <taxon>Cuscuteae</taxon>
        <taxon>Cuscuta</taxon>
        <taxon>Cuscuta subgen. Cuscuta</taxon>
    </lineage>
</organism>
<feature type="region of interest" description="Disordered" evidence="3">
    <location>
        <begin position="240"/>
        <end position="380"/>
    </location>
</feature>
<dbReference type="GO" id="GO:0003677">
    <property type="term" value="F:DNA binding"/>
    <property type="evidence" value="ECO:0007669"/>
    <property type="project" value="InterPro"/>
</dbReference>
<name>A0AAV0FFA0_9ASTE</name>
<dbReference type="AlphaFoldDB" id="A0AAV0FFA0"/>
<feature type="compositionally biased region" description="Basic and acidic residues" evidence="3">
    <location>
        <begin position="65"/>
        <end position="75"/>
    </location>
</feature>
<gene>
    <name evidence="5" type="ORF">CEPIT_LOCUS33442</name>
</gene>